<keyword evidence="7 15" id="KW-0418">Kinase</keyword>
<keyword evidence="4" id="KW-0597">Phosphoprotein</keyword>
<dbReference type="Pfam" id="PF00672">
    <property type="entry name" value="HAMP"/>
    <property type="match status" value="1"/>
</dbReference>
<dbReference type="InterPro" id="IPR003660">
    <property type="entry name" value="HAMP_dom"/>
</dbReference>
<evidence type="ECO:0000256" key="8">
    <source>
        <dbReference type="ARBA" id="ARBA00022989"/>
    </source>
</evidence>
<accession>A0A7I7S1G7</accession>
<gene>
    <name evidence="15" type="ORF">MARA_42000</name>
</gene>
<dbReference type="RefSeq" id="WP_163920383.1">
    <property type="nucleotide sequence ID" value="NZ_AP022593.1"/>
</dbReference>
<dbReference type="GO" id="GO:0005886">
    <property type="term" value="C:plasma membrane"/>
    <property type="evidence" value="ECO:0007669"/>
    <property type="project" value="UniProtKB-SubCell"/>
</dbReference>
<dbReference type="KEGG" id="marz:MARA_42000"/>
<evidence type="ECO:0000256" key="5">
    <source>
        <dbReference type="ARBA" id="ARBA00022679"/>
    </source>
</evidence>
<dbReference type="SUPFAM" id="SSF158472">
    <property type="entry name" value="HAMP domain-like"/>
    <property type="match status" value="1"/>
</dbReference>
<dbReference type="InterPro" id="IPR003661">
    <property type="entry name" value="HisK_dim/P_dom"/>
</dbReference>
<evidence type="ECO:0000313" key="16">
    <source>
        <dbReference type="Proteomes" id="UP000467428"/>
    </source>
</evidence>
<evidence type="ECO:0000256" key="9">
    <source>
        <dbReference type="ARBA" id="ARBA00023012"/>
    </source>
</evidence>
<dbReference type="InterPro" id="IPR003594">
    <property type="entry name" value="HATPase_dom"/>
</dbReference>
<dbReference type="Proteomes" id="UP000467428">
    <property type="component" value="Chromosome"/>
</dbReference>
<evidence type="ECO:0000256" key="11">
    <source>
        <dbReference type="SAM" id="MobiDB-lite"/>
    </source>
</evidence>
<dbReference type="InterPro" id="IPR036890">
    <property type="entry name" value="HATPase_C_sf"/>
</dbReference>
<keyword evidence="6 12" id="KW-0812">Transmembrane</keyword>
<feature type="transmembrane region" description="Helical" evidence="12">
    <location>
        <begin position="168"/>
        <end position="188"/>
    </location>
</feature>
<dbReference type="InterPro" id="IPR005467">
    <property type="entry name" value="His_kinase_dom"/>
</dbReference>
<evidence type="ECO:0000259" key="13">
    <source>
        <dbReference type="PROSITE" id="PS50109"/>
    </source>
</evidence>
<protein>
    <recommendedName>
        <fullName evidence="3">histidine kinase</fullName>
        <ecNumber evidence="3">2.7.13.3</ecNumber>
    </recommendedName>
</protein>
<feature type="transmembrane region" description="Helical" evidence="12">
    <location>
        <begin position="16"/>
        <end position="39"/>
    </location>
</feature>
<dbReference type="PANTHER" id="PTHR45436">
    <property type="entry name" value="SENSOR HISTIDINE KINASE YKOH"/>
    <property type="match status" value="1"/>
</dbReference>
<proteinExistence type="predicted"/>
<keyword evidence="16" id="KW-1185">Reference proteome</keyword>
<dbReference type="AlphaFoldDB" id="A0A7I7S1G7"/>
<dbReference type="Pfam" id="PF00512">
    <property type="entry name" value="HisKA"/>
    <property type="match status" value="1"/>
</dbReference>
<dbReference type="SUPFAM" id="SSF55874">
    <property type="entry name" value="ATPase domain of HSP90 chaperone/DNA topoisomerase II/histidine kinase"/>
    <property type="match status" value="1"/>
</dbReference>
<sequence>MTADAGTLTPSLRRRVVIAVLGLLTVLLVLLGITVDLLIGAQAGRDLHDRLLAGASRADALAEAGTPPGQLTAELNGGGIRALLVTPDGTTYGDPGLTADAPGELPPPAPPPRPPPPPPGEPGPPPPPRPPRDATATTIEHRLIDGSRLLLVADTTATTALLRQLRTIMVVSGIAVLVLAAGACAVLVRAAMRPLNRLTDVAESIAGGDRGRRLQPDRPTTELGRAAAAFDTMVNALESSEASARTAAATAARAEEATRRFLADAAHELRTPIAGIHAGAEQIVSAASQDDDADSARQRHRAELVLAEARRAGRLVADMLDLSRIDAGVPLERRECDVVRLAEADRARTAMLAPSVDVAVTGVPSLTVSADPVRVAQILANVTDNARRHTPAGGSIVIEVDDAGPCARITVTDSGSGVANGDRDRIFERLVRLDDARDRDRGGAGLGLSIARALARAHGGDLVNLPYETGARFRLTLPR</sequence>
<evidence type="ECO:0000256" key="1">
    <source>
        <dbReference type="ARBA" id="ARBA00000085"/>
    </source>
</evidence>
<keyword evidence="8 12" id="KW-1133">Transmembrane helix</keyword>
<dbReference type="Pfam" id="PF02518">
    <property type="entry name" value="HATPase_c"/>
    <property type="match status" value="1"/>
</dbReference>
<dbReference type="InterPro" id="IPR050428">
    <property type="entry name" value="TCS_sensor_his_kinase"/>
</dbReference>
<keyword evidence="5" id="KW-0808">Transferase</keyword>
<dbReference type="Gene3D" id="1.10.287.130">
    <property type="match status" value="1"/>
</dbReference>
<evidence type="ECO:0000256" key="10">
    <source>
        <dbReference type="ARBA" id="ARBA00023136"/>
    </source>
</evidence>
<evidence type="ECO:0000259" key="14">
    <source>
        <dbReference type="PROSITE" id="PS50885"/>
    </source>
</evidence>
<evidence type="ECO:0000256" key="2">
    <source>
        <dbReference type="ARBA" id="ARBA00004236"/>
    </source>
</evidence>
<keyword evidence="10 12" id="KW-0472">Membrane</keyword>
<feature type="domain" description="HAMP" evidence="14">
    <location>
        <begin position="189"/>
        <end position="242"/>
    </location>
</feature>
<dbReference type="Gene3D" id="3.30.565.10">
    <property type="entry name" value="Histidine kinase-like ATPase, C-terminal domain"/>
    <property type="match status" value="1"/>
</dbReference>
<dbReference type="CDD" id="cd00082">
    <property type="entry name" value="HisKA"/>
    <property type="match status" value="1"/>
</dbReference>
<dbReference type="SUPFAM" id="SSF47384">
    <property type="entry name" value="Homodimeric domain of signal transducing histidine kinase"/>
    <property type="match status" value="1"/>
</dbReference>
<dbReference type="InterPro" id="IPR004358">
    <property type="entry name" value="Sig_transdc_His_kin-like_C"/>
</dbReference>
<comment type="subcellular location">
    <subcellularLocation>
        <location evidence="2">Cell membrane</location>
    </subcellularLocation>
</comment>
<keyword evidence="9" id="KW-0902">Two-component regulatory system</keyword>
<dbReference type="PROSITE" id="PS50885">
    <property type="entry name" value="HAMP"/>
    <property type="match status" value="1"/>
</dbReference>
<dbReference type="SMART" id="SM00388">
    <property type="entry name" value="HisKA"/>
    <property type="match status" value="1"/>
</dbReference>
<comment type="catalytic activity">
    <reaction evidence="1">
        <text>ATP + protein L-histidine = ADP + protein N-phospho-L-histidine.</text>
        <dbReference type="EC" id="2.7.13.3"/>
    </reaction>
</comment>
<name>A0A7I7S1G7_9MYCO</name>
<dbReference type="EMBL" id="AP022593">
    <property type="protein sequence ID" value="BBY50732.1"/>
    <property type="molecule type" value="Genomic_DNA"/>
</dbReference>
<evidence type="ECO:0000256" key="3">
    <source>
        <dbReference type="ARBA" id="ARBA00012438"/>
    </source>
</evidence>
<dbReference type="SMART" id="SM00304">
    <property type="entry name" value="HAMP"/>
    <property type="match status" value="1"/>
</dbReference>
<dbReference type="GO" id="GO:0000155">
    <property type="term" value="F:phosphorelay sensor kinase activity"/>
    <property type="evidence" value="ECO:0007669"/>
    <property type="project" value="InterPro"/>
</dbReference>
<geneLocation type="plasmid" evidence="16">
    <name>pjcm18538 dna</name>
</geneLocation>
<dbReference type="Gene3D" id="6.10.340.10">
    <property type="match status" value="1"/>
</dbReference>
<dbReference type="SMART" id="SM00387">
    <property type="entry name" value="HATPase_c"/>
    <property type="match status" value="1"/>
</dbReference>
<organism evidence="15 16">
    <name type="scientific">Mycolicibacterium arabiense</name>
    <dbReference type="NCBI Taxonomy" id="1286181"/>
    <lineage>
        <taxon>Bacteria</taxon>
        <taxon>Bacillati</taxon>
        <taxon>Actinomycetota</taxon>
        <taxon>Actinomycetes</taxon>
        <taxon>Mycobacteriales</taxon>
        <taxon>Mycobacteriaceae</taxon>
        <taxon>Mycolicibacterium</taxon>
    </lineage>
</organism>
<evidence type="ECO:0000313" key="15">
    <source>
        <dbReference type="EMBL" id="BBY50732.1"/>
    </source>
</evidence>
<feature type="compositionally biased region" description="Pro residues" evidence="11">
    <location>
        <begin position="104"/>
        <end position="129"/>
    </location>
</feature>
<feature type="domain" description="Histidine kinase" evidence="13">
    <location>
        <begin position="264"/>
        <end position="479"/>
    </location>
</feature>
<evidence type="ECO:0000256" key="6">
    <source>
        <dbReference type="ARBA" id="ARBA00022692"/>
    </source>
</evidence>
<dbReference type="PANTHER" id="PTHR45436:SF5">
    <property type="entry name" value="SENSOR HISTIDINE KINASE TRCS"/>
    <property type="match status" value="1"/>
</dbReference>
<dbReference type="PRINTS" id="PR00344">
    <property type="entry name" value="BCTRLSENSOR"/>
</dbReference>
<dbReference type="EC" id="2.7.13.3" evidence="3"/>
<feature type="region of interest" description="Disordered" evidence="11">
    <location>
        <begin position="91"/>
        <end position="134"/>
    </location>
</feature>
<dbReference type="InterPro" id="IPR036097">
    <property type="entry name" value="HisK_dim/P_sf"/>
</dbReference>
<evidence type="ECO:0000256" key="12">
    <source>
        <dbReference type="SAM" id="Phobius"/>
    </source>
</evidence>
<reference evidence="15 16" key="1">
    <citation type="journal article" date="2019" name="Emerg. Microbes Infect.">
        <title>Comprehensive subspecies identification of 175 nontuberculous mycobacteria species based on 7547 genomic profiles.</title>
        <authorList>
            <person name="Matsumoto Y."/>
            <person name="Kinjo T."/>
            <person name="Motooka D."/>
            <person name="Nabeya D."/>
            <person name="Jung N."/>
            <person name="Uechi K."/>
            <person name="Horii T."/>
            <person name="Iida T."/>
            <person name="Fujita J."/>
            <person name="Nakamura S."/>
        </authorList>
    </citation>
    <scope>NUCLEOTIDE SEQUENCE [LARGE SCALE GENOMIC DNA]</scope>
    <source>
        <strain evidence="15 16">JCM 18538</strain>
    </source>
</reference>
<dbReference type="PROSITE" id="PS50109">
    <property type="entry name" value="HIS_KIN"/>
    <property type="match status" value="1"/>
</dbReference>
<evidence type="ECO:0000256" key="7">
    <source>
        <dbReference type="ARBA" id="ARBA00022777"/>
    </source>
</evidence>
<evidence type="ECO:0000256" key="4">
    <source>
        <dbReference type="ARBA" id="ARBA00022553"/>
    </source>
</evidence>
<dbReference type="CDD" id="cd06225">
    <property type="entry name" value="HAMP"/>
    <property type="match status" value="1"/>
</dbReference>
<dbReference type="CDD" id="cd00075">
    <property type="entry name" value="HATPase"/>
    <property type="match status" value="1"/>
</dbReference>